<keyword evidence="2" id="KW-1185">Reference proteome</keyword>
<dbReference type="AlphaFoldDB" id="I1R5C4"/>
<dbReference type="EnsemblPlants" id="ORGLA12G0073000.1">
    <property type="protein sequence ID" value="ORGLA12G0073000.1"/>
    <property type="gene ID" value="ORGLA12G0073000"/>
</dbReference>
<reference evidence="1" key="1">
    <citation type="submission" date="2015-06" db="UniProtKB">
        <authorList>
            <consortium name="EnsemblPlants"/>
        </authorList>
    </citation>
    <scope>IDENTIFICATION</scope>
</reference>
<dbReference type="HOGENOM" id="CLU_175829_0_0_1"/>
<dbReference type="Gramene" id="ORGLA12G0073000.1">
    <property type="protein sequence ID" value="ORGLA12G0073000.1"/>
    <property type="gene ID" value="ORGLA12G0073000"/>
</dbReference>
<dbReference type="InterPro" id="IPR011032">
    <property type="entry name" value="GroES-like_sf"/>
</dbReference>
<organism evidence="1 2">
    <name type="scientific">Oryza glaberrima</name>
    <name type="common">African rice</name>
    <dbReference type="NCBI Taxonomy" id="4538"/>
    <lineage>
        <taxon>Eukaryota</taxon>
        <taxon>Viridiplantae</taxon>
        <taxon>Streptophyta</taxon>
        <taxon>Embryophyta</taxon>
        <taxon>Tracheophyta</taxon>
        <taxon>Spermatophyta</taxon>
        <taxon>Magnoliopsida</taxon>
        <taxon>Liliopsida</taxon>
        <taxon>Poales</taxon>
        <taxon>Poaceae</taxon>
        <taxon>BOP clade</taxon>
        <taxon>Oryzoideae</taxon>
        <taxon>Oryzeae</taxon>
        <taxon>Oryzinae</taxon>
        <taxon>Oryza</taxon>
    </lineage>
</organism>
<dbReference type="Proteomes" id="UP000007306">
    <property type="component" value="Chromosome 12"/>
</dbReference>
<dbReference type="Gene3D" id="3.90.180.10">
    <property type="entry name" value="Medium-chain alcohol dehydrogenases, catalytic domain"/>
    <property type="match status" value="1"/>
</dbReference>
<evidence type="ECO:0000313" key="1">
    <source>
        <dbReference type="EnsemblPlants" id="ORGLA12G0073000.1"/>
    </source>
</evidence>
<reference evidence="1 2" key="2">
    <citation type="submission" date="2018-04" db="EMBL/GenBank/DDBJ databases">
        <title>OglaRS2 (Oryza glaberrima Reference Sequence Version 2).</title>
        <authorList>
            <person name="Zhang J."/>
            <person name="Kudrna D."/>
            <person name="Lee S."/>
            <person name="Talag J."/>
            <person name="Rajasekar S."/>
            <person name="Wing R.A."/>
        </authorList>
    </citation>
    <scope>NUCLEOTIDE SEQUENCE [LARGE SCALE GENOMIC DNA]</scope>
    <source>
        <strain evidence="1 2">cv. IRGC 96717</strain>
    </source>
</reference>
<proteinExistence type="predicted"/>
<sequence length="89" mass="10233">MALVEVSNKRVILKRYLTACEIGLLGDEMEVVTAEAVPLSVPARSSVVLVKNLYISCDPYLRNRMIRHEVPTYISDFPRRGNDLYIFFR</sequence>
<protein>
    <recommendedName>
        <fullName evidence="3">Oxidoreductase N-terminal domain-containing protein</fullName>
    </recommendedName>
</protein>
<dbReference type="STRING" id="4538.I1R5C4"/>
<dbReference type="SUPFAM" id="SSF50129">
    <property type="entry name" value="GroES-like"/>
    <property type="match status" value="1"/>
</dbReference>
<evidence type="ECO:0008006" key="3">
    <source>
        <dbReference type="Google" id="ProtNLM"/>
    </source>
</evidence>
<evidence type="ECO:0000313" key="2">
    <source>
        <dbReference type="Proteomes" id="UP000007306"/>
    </source>
</evidence>
<name>I1R5C4_ORYGL</name>
<accession>I1R5C4</accession>